<name>A0ABW7N1R9_9FLAO</name>
<dbReference type="RefSeq" id="WP_344742056.1">
    <property type="nucleotide sequence ID" value="NZ_BAABAY010000007.1"/>
</dbReference>
<evidence type="ECO:0000313" key="2">
    <source>
        <dbReference type="Proteomes" id="UP001610100"/>
    </source>
</evidence>
<dbReference type="Proteomes" id="UP001610100">
    <property type="component" value="Unassembled WGS sequence"/>
</dbReference>
<proteinExistence type="predicted"/>
<sequence length="75" mass="9120">MGKICHISEAVEACIFEIEMNYPELYHYLEETPFKDNTRKTFSDADYQAYFNSIQEILDHFQHHIFLKYQKQVRL</sequence>
<reference evidence="1 2" key="1">
    <citation type="submission" date="2024-02" db="EMBL/GenBank/DDBJ databases">
        <title>A Gaetbulibacter species isolated from tidal flats and genomic insights of their niches.</title>
        <authorList>
            <person name="Ye Y."/>
        </authorList>
    </citation>
    <scope>NUCLEOTIDE SEQUENCE [LARGE SCALE GENOMIC DNA]</scope>
    <source>
        <strain evidence="1 2">KYW382</strain>
    </source>
</reference>
<accession>A0ABW7N1R9</accession>
<comment type="caution">
    <text evidence="1">The sequence shown here is derived from an EMBL/GenBank/DDBJ whole genome shotgun (WGS) entry which is preliminary data.</text>
</comment>
<keyword evidence="2" id="KW-1185">Reference proteome</keyword>
<protein>
    <submittedName>
        <fullName evidence="1">Uncharacterized protein</fullName>
    </submittedName>
</protein>
<evidence type="ECO:0000313" key="1">
    <source>
        <dbReference type="EMBL" id="MFH6772910.1"/>
    </source>
</evidence>
<organism evidence="1 2">
    <name type="scientific">Gaetbulibacter aestuarii</name>
    <dbReference type="NCBI Taxonomy" id="1502358"/>
    <lineage>
        <taxon>Bacteria</taxon>
        <taxon>Pseudomonadati</taxon>
        <taxon>Bacteroidota</taxon>
        <taxon>Flavobacteriia</taxon>
        <taxon>Flavobacteriales</taxon>
        <taxon>Flavobacteriaceae</taxon>
        <taxon>Gaetbulibacter</taxon>
    </lineage>
</organism>
<dbReference type="EMBL" id="JBAWKB010000005">
    <property type="protein sequence ID" value="MFH6772910.1"/>
    <property type="molecule type" value="Genomic_DNA"/>
</dbReference>
<gene>
    <name evidence="1" type="ORF">V8G58_13285</name>
</gene>